<evidence type="ECO:0000259" key="2">
    <source>
        <dbReference type="PROSITE" id="PS00028"/>
    </source>
</evidence>
<dbReference type="Proteomes" id="UP000241473">
    <property type="component" value="Unassembled WGS sequence"/>
</dbReference>
<reference evidence="3 4" key="1">
    <citation type="submission" date="2017-04" db="EMBL/GenBank/DDBJ databases">
        <title>Novel microbial lineages endemic to geothermal iron-oxide mats fill important gaps in the evolutionary history of Archaea.</title>
        <authorList>
            <person name="Jay Z.J."/>
            <person name="Beam J.P."/>
            <person name="Dlakic M."/>
            <person name="Rusch D.B."/>
            <person name="Kozubal M.A."/>
            <person name="Inskeep W.P."/>
        </authorList>
    </citation>
    <scope>NUCLEOTIDE SEQUENCE [LARGE SCALE GENOMIC DNA]</scope>
    <source>
        <strain evidence="3">OSP_C</strain>
    </source>
</reference>
<evidence type="ECO:0000256" key="1">
    <source>
        <dbReference type="SAM" id="Phobius"/>
    </source>
</evidence>
<name>A0A2R6ANB4_9ARCH</name>
<dbReference type="PROSITE" id="PS00028">
    <property type="entry name" value="ZINC_FINGER_C2H2_1"/>
    <property type="match status" value="1"/>
</dbReference>
<keyword evidence="1" id="KW-0812">Transmembrane</keyword>
<comment type="caution">
    <text evidence="3">The sequence shown here is derived from an EMBL/GenBank/DDBJ whole genome shotgun (WGS) entry which is preliminary data.</text>
</comment>
<keyword evidence="1" id="KW-1133">Transmembrane helix</keyword>
<protein>
    <recommendedName>
        <fullName evidence="2">C2H2-type domain-containing protein</fullName>
    </recommendedName>
</protein>
<accession>A0A2R6ANB4</accession>
<evidence type="ECO:0000313" key="4">
    <source>
        <dbReference type="Proteomes" id="UP000241473"/>
    </source>
</evidence>
<feature type="transmembrane region" description="Helical" evidence="1">
    <location>
        <begin position="114"/>
        <end position="135"/>
    </location>
</feature>
<feature type="transmembrane region" description="Helical" evidence="1">
    <location>
        <begin position="210"/>
        <end position="232"/>
    </location>
</feature>
<feature type="transmembrane region" description="Helical" evidence="1">
    <location>
        <begin position="174"/>
        <end position="198"/>
    </location>
</feature>
<feature type="domain" description="C2H2-type" evidence="2">
    <location>
        <begin position="12"/>
        <end position="33"/>
    </location>
</feature>
<evidence type="ECO:0000313" key="3">
    <source>
        <dbReference type="EMBL" id="PSN87833.1"/>
    </source>
</evidence>
<dbReference type="InterPro" id="IPR013087">
    <property type="entry name" value="Znf_C2H2_type"/>
</dbReference>
<dbReference type="AlphaFoldDB" id="A0A2R6ANB4"/>
<gene>
    <name evidence="3" type="ORF">B9Q00_07625</name>
</gene>
<feature type="transmembrane region" description="Helical" evidence="1">
    <location>
        <begin position="88"/>
        <end position="108"/>
    </location>
</feature>
<feature type="transmembrane region" description="Helical" evidence="1">
    <location>
        <begin position="57"/>
        <end position="81"/>
    </location>
</feature>
<keyword evidence="1" id="KW-0472">Membrane</keyword>
<feature type="transmembrane region" description="Helical" evidence="1">
    <location>
        <begin position="147"/>
        <end position="168"/>
    </location>
</feature>
<dbReference type="SMART" id="SM00355">
    <property type="entry name" value="ZnF_C2H2"/>
    <property type="match status" value="1"/>
</dbReference>
<proteinExistence type="predicted"/>
<organism evidence="3 4">
    <name type="scientific">Candidatus Marsarchaeota G1 archaeon OSP_C</name>
    <dbReference type="NCBI Taxonomy" id="1978154"/>
    <lineage>
        <taxon>Archaea</taxon>
        <taxon>Candidatus Marsarchaeota</taxon>
        <taxon>Candidatus Marsarchaeota group 1</taxon>
    </lineage>
</organism>
<sequence length="236" mass="24362">MSSEKSEGMHTCPVCKAGFSTMPALMEHVSKAHPQMAQTMGSHMEGREVTRAKASTYFGWAALGGFVGAILMGIVMMIAAAAMGVTPLIMMLAMGIGVLGLSPTGGIATAMGGLILHLVDGVVIGLILAAISFGVKRFLFIDSVKRGAYIGLLAGFLVWLVFGLPVLLAVMPHAMVVAIAAPIAAAKGVPISAVAPTVQSKLIPMMGPIAGAFLVAHLVYGLLWGVFIGYAVSRRV</sequence>
<dbReference type="EMBL" id="NEXB01000044">
    <property type="protein sequence ID" value="PSN87833.1"/>
    <property type="molecule type" value="Genomic_DNA"/>
</dbReference>